<dbReference type="SUPFAM" id="SSF51735">
    <property type="entry name" value="NAD(P)-binding Rossmann-fold domains"/>
    <property type="match status" value="1"/>
</dbReference>
<dbReference type="Pfam" id="PF13607">
    <property type="entry name" value="Succ_CoA_lig"/>
    <property type="match status" value="1"/>
</dbReference>
<protein>
    <submittedName>
        <fullName evidence="3">CoA-binding protein</fullName>
    </submittedName>
</protein>
<proteinExistence type="predicted"/>
<dbReference type="Proteomes" id="UP000316988">
    <property type="component" value="Unassembled WGS sequence"/>
</dbReference>
<dbReference type="Pfam" id="PF13380">
    <property type="entry name" value="CoA_binding_2"/>
    <property type="match status" value="1"/>
</dbReference>
<dbReference type="Pfam" id="PF13549">
    <property type="entry name" value="ATP-grasp_5"/>
    <property type="match status" value="1"/>
</dbReference>
<dbReference type="InterPro" id="IPR032875">
    <property type="entry name" value="Succ_CoA_lig_flav_dom"/>
</dbReference>
<evidence type="ECO:0000313" key="3">
    <source>
        <dbReference type="EMBL" id="TSD63203.1"/>
    </source>
</evidence>
<feature type="compositionally biased region" description="Low complexity" evidence="1">
    <location>
        <begin position="14"/>
        <end position="23"/>
    </location>
</feature>
<dbReference type="InterPro" id="IPR036291">
    <property type="entry name" value="NAD(P)-bd_dom_sf"/>
</dbReference>
<dbReference type="Gene3D" id="3.40.50.720">
    <property type="entry name" value="NAD(P)-binding Rossmann-like Domain"/>
    <property type="match status" value="1"/>
</dbReference>
<dbReference type="Gene3D" id="3.30.1490.20">
    <property type="entry name" value="ATP-grasp fold, A domain"/>
    <property type="match status" value="1"/>
</dbReference>
<reference evidence="3 4" key="1">
    <citation type="submission" date="2019-07" db="EMBL/GenBank/DDBJ databases">
        <authorList>
            <person name="Zhao L.H."/>
        </authorList>
    </citation>
    <scope>NUCLEOTIDE SEQUENCE [LARGE SCALE GENOMIC DNA]</scope>
    <source>
        <strain evidence="3 4">Co35</strain>
    </source>
</reference>
<feature type="region of interest" description="Disordered" evidence="1">
    <location>
        <begin position="1"/>
        <end position="23"/>
    </location>
</feature>
<dbReference type="Gene3D" id="3.30.470.20">
    <property type="entry name" value="ATP-grasp fold, B domain"/>
    <property type="match status" value="1"/>
</dbReference>
<dbReference type="GO" id="GO:0005524">
    <property type="term" value="F:ATP binding"/>
    <property type="evidence" value="ECO:0007669"/>
    <property type="project" value="InterPro"/>
</dbReference>
<name>A0A554SA46_9ACTN</name>
<organism evidence="3 4">
    <name type="scientific">Aeromicrobium piscarium</name>
    <dbReference type="NCBI Taxonomy" id="2590901"/>
    <lineage>
        <taxon>Bacteria</taxon>
        <taxon>Bacillati</taxon>
        <taxon>Actinomycetota</taxon>
        <taxon>Actinomycetes</taxon>
        <taxon>Propionibacteriales</taxon>
        <taxon>Nocardioidaceae</taxon>
        <taxon>Aeromicrobium</taxon>
    </lineage>
</organism>
<dbReference type="OrthoDB" id="190266at2"/>
<keyword evidence="4" id="KW-1185">Reference proteome</keyword>
<dbReference type="InterPro" id="IPR013815">
    <property type="entry name" value="ATP_grasp_subdomain_1"/>
</dbReference>
<accession>A0A554SA46</accession>
<dbReference type="SUPFAM" id="SSF56059">
    <property type="entry name" value="Glutathione synthetase ATP-binding domain-like"/>
    <property type="match status" value="1"/>
</dbReference>
<dbReference type="Gene3D" id="3.40.50.261">
    <property type="entry name" value="Succinyl-CoA synthetase domains"/>
    <property type="match status" value="2"/>
</dbReference>
<dbReference type="InterPro" id="IPR016102">
    <property type="entry name" value="Succinyl-CoA_synth-like"/>
</dbReference>
<evidence type="ECO:0000259" key="2">
    <source>
        <dbReference type="SMART" id="SM00881"/>
    </source>
</evidence>
<feature type="domain" description="CoA-binding" evidence="2">
    <location>
        <begin position="257"/>
        <end position="350"/>
    </location>
</feature>
<dbReference type="InterPro" id="IPR003781">
    <property type="entry name" value="CoA-bd"/>
</dbReference>
<evidence type="ECO:0000313" key="4">
    <source>
        <dbReference type="Proteomes" id="UP000316988"/>
    </source>
</evidence>
<comment type="caution">
    <text evidence="3">The sequence shown here is derived from an EMBL/GenBank/DDBJ whole genome shotgun (WGS) entry which is preliminary data.</text>
</comment>
<dbReference type="SMART" id="SM00881">
    <property type="entry name" value="CoA_binding"/>
    <property type="match status" value="1"/>
</dbReference>
<gene>
    <name evidence="3" type="ORF">FNM00_09835</name>
</gene>
<dbReference type="AlphaFoldDB" id="A0A554SA46"/>
<dbReference type="EMBL" id="VLNT01000006">
    <property type="protein sequence ID" value="TSD63203.1"/>
    <property type="molecule type" value="Genomic_DNA"/>
</dbReference>
<dbReference type="PANTHER" id="PTHR42793:SF1">
    <property type="entry name" value="PEPTIDYL-LYSINE N-ACETYLTRANSFERASE PATZ"/>
    <property type="match status" value="1"/>
</dbReference>
<dbReference type="RefSeq" id="WP_143913256.1">
    <property type="nucleotide sequence ID" value="NZ_VLNT01000006.1"/>
</dbReference>
<dbReference type="PANTHER" id="PTHR42793">
    <property type="entry name" value="COA BINDING DOMAIN CONTAINING PROTEIN"/>
    <property type="match status" value="1"/>
</dbReference>
<sequence length="731" mass="76085">MENLDLKRSRGMQGSAVPSGSGSVGEWEAKELLRSRGIAVPSGTFIPLEASRSPVAPSFAGPYVVKAVSPTLVHKSDAGGVRVGVTDAQSLVAVMADVETSVSTAGHEVTGFIVERMAESGQELVVGAVRVPGVGWSLMVGLGGTMIELLEDVAFGIVPVREDDVRRMLSDLKVVKLLHGFRGAVPADVDGFVELVMNVAGPGGFLESLPENVVEVDLNPVIVGPSSATVVDARLICSDPVAAAPNGLRDRVDLERLLSPRVVAVLGASTTTKNVANNFIRNMLEYGFQGRIVPVHPTAAEIEGLPAFASLDLIDEEVDYAYVAVGAARVVEVLSTSNRVHFAQVISSGFAETADGSDLQERLLAVARENEIRVLGPNCIGTLSPAGRLTFLDRAPREEGSISVISQSGGLSVDVVRLGANRGVAFRSVISIGNAADLTPAEAVEFFLDDPETSAIGVYLESLANARQLLDVLRQRAHSKPVVLLAGGRTKDGSAAAVSHTGAIASDYHLWPAIARQAGVHLVDTIHDFVHVLGAFQAIDAAELIPGGGVLLFGNGGGTSVLAADAFSRAGLTVPTLSASIVADLESLGLPPGNGLSNPIDTPAGTLLVEGGAVAERILRTALQGAVASFLVAHINVGVILSNASHLDQDVLANLIDSVAKARSGDGRQIPAILVLRSDGDAAVDAAIRTHARRARDLGIPVVSELMDAAVVARALDDHCTQILNIEREQR</sequence>
<evidence type="ECO:0000256" key="1">
    <source>
        <dbReference type="SAM" id="MobiDB-lite"/>
    </source>
</evidence>
<dbReference type="SUPFAM" id="SSF52210">
    <property type="entry name" value="Succinyl-CoA synthetase domains"/>
    <property type="match status" value="2"/>
</dbReference>